<dbReference type="NCBIfam" id="TIGR02635">
    <property type="entry name" value="RhaI_grampos"/>
    <property type="match status" value="1"/>
</dbReference>
<dbReference type="GO" id="GO:0008740">
    <property type="term" value="F:L-rhamnose isomerase activity"/>
    <property type="evidence" value="ECO:0007669"/>
    <property type="project" value="UniProtKB-EC"/>
</dbReference>
<evidence type="ECO:0000313" key="8">
    <source>
        <dbReference type="Proteomes" id="UP000533017"/>
    </source>
</evidence>
<name>A0A1I2LK64_9ACTN</name>
<dbReference type="SUPFAM" id="SSF51658">
    <property type="entry name" value="Xylose isomerase-like"/>
    <property type="match status" value="1"/>
</dbReference>
<keyword evidence="8" id="KW-1185">Reference proteome</keyword>
<reference evidence="5 8" key="2">
    <citation type="submission" date="2020-07" db="EMBL/GenBank/DDBJ databases">
        <title>Sequencing the genomes of 1000 actinobacteria strains.</title>
        <authorList>
            <person name="Klenk H.-P."/>
        </authorList>
    </citation>
    <scope>NUCLEOTIDE SEQUENCE [LARGE SCALE GENOMIC DNA]</scope>
    <source>
        <strain evidence="5 8">DSM 45117</strain>
    </source>
</reference>
<dbReference type="InterPro" id="IPR013022">
    <property type="entry name" value="Xyl_isomerase-like_TIM-brl"/>
</dbReference>
<dbReference type="GO" id="GO:0019324">
    <property type="term" value="P:L-lyxose metabolic process"/>
    <property type="evidence" value="ECO:0007669"/>
    <property type="project" value="TreeGrafter"/>
</dbReference>
<sequence length="390" mass="42456">MAATTIETVKSALRAQQIETPSWAYGNSGTRFKVFAQEGIPRNAYEKVDDAALVHKLTGVAPSVALHIPWDKVDDYADLAAHAKNAGIRLGAINPNVFQDDDYRLGSVCNPDPAVRKKALAHLLECVDIMDATGSSILSLWFADGINYPGQDSLRARQDRLAEALSAAYDRLGADQRMLVEYKFFEPAFYATDIPDWGTSYAHCVTLGERAQVLVDTGHHAPGTNIEFIVAFLLRQGKLGGFHFNSRFYADDDLMVGAADPFQLFRIMLEIVQAGALEESANIAFMLDQCHNLEPKVPAMVRSIMNVQEATAKALLVDAGALAAAQREGDVLGANAVVMDAYNNDVRPLLAEVRADLGVDPDPIAAYRRTGHAERVREERRGGQAAGWGA</sequence>
<dbReference type="Proteomes" id="UP000533017">
    <property type="component" value="Unassembled WGS sequence"/>
</dbReference>
<dbReference type="InterPro" id="IPR013457">
    <property type="entry name" value="Rhamnose_iso-rel"/>
</dbReference>
<dbReference type="PANTHER" id="PTHR30268">
    <property type="entry name" value="L-RHAMNOSE ISOMERASE"/>
    <property type="match status" value="1"/>
</dbReference>
<evidence type="ECO:0000313" key="5">
    <source>
        <dbReference type="EMBL" id="NYH81319.1"/>
    </source>
</evidence>
<dbReference type="Proteomes" id="UP000199052">
    <property type="component" value="Unassembled WGS sequence"/>
</dbReference>
<organism evidence="6 7">
    <name type="scientific">Actinopolymorpha cephalotaxi</name>
    <dbReference type="NCBI Taxonomy" id="504797"/>
    <lineage>
        <taxon>Bacteria</taxon>
        <taxon>Bacillati</taxon>
        <taxon>Actinomycetota</taxon>
        <taxon>Actinomycetes</taxon>
        <taxon>Propionibacteriales</taxon>
        <taxon>Actinopolymorphaceae</taxon>
        <taxon>Actinopolymorpha</taxon>
    </lineage>
</organism>
<evidence type="ECO:0000256" key="3">
    <source>
        <dbReference type="ARBA" id="ARBA00023235"/>
    </source>
</evidence>
<keyword evidence="1" id="KW-0479">Metal-binding</keyword>
<dbReference type="GO" id="GO:0019301">
    <property type="term" value="P:rhamnose catabolic process"/>
    <property type="evidence" value="ECO:0007669"/>
    <property type="project" value="TreeGrafter"/>
</dbReference>
<proteinExistence type="predicted"/>
<dbReference type="InterPro" id="IPR036237">
    <property type="entry name" value="Xyl_isomerase-like_sf"/>
</dbReference>
<protein>
    <submittedName>
        <fullName evidence="6">L-rhamnose isomerase / sugar isomerase</fullName>
    </submittedName>
    <submittedName>
        <fullName evidence="5">L-rhamnose isomerase/sugar isomerase</fullName>
        <ecNumber evidence="5">5.3.1.-</ecNumber>
        <ecNumber evidence="5">5.3.1.14</ecNumber>
    </submittedName>
</protein>
<dbReference type="PANTHER" id="PTHR30268:SF0">
    <property type="entry name" value="L-RHAMNOSE ISOMERASE"/>
    <property type="match status" value="1"/>
</dbReference>
<feature type="domain" description="Xylose isomerase-like TIM barrel" evidence="4">
    <location>
        <begin position="74"/>
        <end position="252"/>
    </location>
</feature>
<dbReference type="EC" id="5.3.1.14" evidence="5"/>
<dbReference type="Pfam" id="PF01261">
    <property type="entry name" value="AP_endonuc_2"/>
    <property type="match status" value="1"/>
</dbReference>
<dbReference type="RefSeq" id="WP_092881811.1">
    <property type="nucleotide sequence ID" value="NZ_FOOI01000002.1"/>
</dbReference>
<keyword evidence="2" id="KW-0464">Manganese</keyword>
<dbReference type="GO" id="GO:0046872">
    <property type="term" value="F:metal ion binding"/>
    <property type="evidence" value="ECO:0007669"/>
    <property type="project" value="UniProtKB-KW"/>
</dbReference>
<evidence type="ECO:0000259" key="4">
    <source>
        <dbReference type="Pfam" id="PF01261"/>
    </source>
</evidence>
<accession>A0A1I2LK64</accession>
<dbReference type="AlphaFoldDB" id="A0A1I2LK64"/>
<dbReference type="EMBL" id="JACBZA010000001">
    <property type="protein sequence ID" value="NYH81319.1"/>
    <property type="molecule type" value="Genomic_DNA"/>
</dbReference>
<reference evidence="6 7" key="1">
    <citation type="submission" date="2016-10" db="EMBL/GenBank/DDBJ databases">
        <authorList>
            <person name="de Groot N.N."/>
        </authorList>
    </citation>
    <scope>NUCLEOTIDE SEQUENCE [LARGE SCALE GENOMIC DNA]</scope>
    <source>
        <strain evidence="6 7">CPCC 202808</strain>
    </source>
</reference>
<dbReference type="EMBL" id="FOOI01000002">
    <property type="protein sequence ID" value="SFF79483.1"/>
    <property type="molecule type" value="Genomic_DNA"/>
</dbReference>
<evidence type="ECO:0000256" key="1">
    <source>
        <dbReference type="ARBA" id="ARBA00022723"/>
    </source>
</evidence>
<dbReference type="OrthoDB" id="5174871at2"/>
<evidence type="ECO:0000256" key="2">
    <source>
        <dbReference type="ARBA" id="ARBA00023211"/>
    </source>
</evidence>
<gene>
    <name evidence="5" type="ORF">FHR37_000170</name>
    <name evidence="6" type="ORF">SAMN05421678_102177</name>
</gene>
<evidence type="ECO:0000313" key="7">
    <source>
        <dbReference type="Proteomes" id="UP000199052"/>
    </source>
</evidence>
<dbReference type="InterPro" id="IPR050337">
    <property type="entry name" value="L-rhamnose_isomerase"/>
</dbReference>
<keyword evidence="3 6" id="KW-0413">Isomerase</keyword>
<evidence type="ECO:0000313" key="6">
    <source>
        <dbReference type="EMBL" id="SFF79483.1"/>
    </source>
</evidence>
<dbReference type="STRING" id="504797.SAMN05421678_102177"/>
<dbReference type="EC" id="5.3.1.-" evidence="5"/>
<dbReference type="Gene3D" id="3.20.20.150">
    <property type="entry name" value="Divalent-metal-dependent TIM barrel enzymes"/>
    <property type="match status" value="1"/>
</dbReference>